<dbReference type="Proteomes" id="UP000663848">
    <property type="component" value="Unassembled WGS sequence"/>
</dbReference>
<accession>A0A818T2B9</accession>
<reference evidence="1" key="1">
    <citation type="submission" date="2021-02" db="EMBL/GenBank/DDBJ databases">
        <authorList>
            <person name="Nowell W R."/>
        </authorList>
    </citation>
    <scope>NUCLEOTIDE SEQUENCE</scope>
</reference>
<dbReference type="EMBL" id="CAJOBR010034247">
    <property type="protein sequence ID" value="CAF5006270.1"/>
    <property type="molecule type" value="Genomic_DNA"/>
</dbReference>
<organism evidence="1 3">
    <name type="scientific">Rotaria socialis</name>
    <dbReference type="NCBI Taxonomy" id="392032"/>
    <lineage>
        <taxon>Eukaryota</taxon>
        <taxon>Metazoa</taxon>
        <taxon>Spiralia</taxon>
        <taxon>Gnathifera</taxon>
        <taxon>Rotifera</taxon>
        <taxon>Eurotatoria</taxon>
        <taxon>Bdelloidea</taxon>
        <taxon>Philodinida</taxon>
        <taxon>Philodinidae</taxon>
        <taxon>Rotaria</taxon>
    </lineage>
</organism>
<feature type="non-terminal residue" evidence="1">
    <location>
        <position position="1"/>
    </location>
</feature>
<evidence type="ECO:0000313" key="3">
    <source>
        <dbReference type="Proteomes" id="UP000663869"/>
    </source>
</evidence>
<gene>
    <name evidence="1" type="ORF">FME351_LOCUS26238</name>
    <name evidence="2" type="ORF">QYT958_LOCUS38644</name>
</gene>
<name>A0A818T2B9_9BILA</name>
<sequence>DEQEFGENCVQRGTKSGLSLRLLVTQAIAVRKDAL</sequence>
<evidence type="ECO:0000313" key="2">
    <source>
        <dbReference type="EMBL" id="CAF5006270.1"/>
    </source>
</evidence>
<evidence type="ECO:0000313" key="1">
    <source>
        <dbReference type="EMBL" id="CAF3678980.1"/>
    </source>
</evidence>
<proteinExistence type="predicted"/>
<dbReference type="EMBL" id="CAJNYU010003511">
    <property type="protein sequence ID" value="CAF3678980.1"/>
    <property type="molecule type" value="Genomic_DNA"/>
</dbReference>
<dbReference type="Proteomes" id="UP000663869">
    <property type="component" value="Unassembled WGS sequence"/>
</dbReference>
<comment type="caution">
    <text evidence="1">The sequence shown here is derived from an EMBL/GenBank/DDBJ whole genome shotgun (WGS) entry which is preliminary data.</text>
</comment>
<dbReference type="AlphaFoldDB" id="A0A818T2B9"/>
<protein>
    <submittedName>
        <fullName evidence="1">Uncharacterized protein</fullName>
    </submittedName>
</protein>